<protein>
    <submittedName>
        <fullName evidence="6">Si:ch1073-204b8.1</fullName>
    </submittedName>
</protein>
<dbReference type="PANTHER" id="PTHR11329:SF0">
    <property type="entry name" value="LEUKOCYTE CELL-DERIVED CHEMOTAXIN-2"/>
    <property type="match status" value="1"/>
</dbReference>
<keyword evidence="3" id="KW-0862">Zinc</keyword>
<dbReference type="InterPro" id="IPR008663">
    <property type="entry name" value="LECT2"/>
</dbReference>
<evidence type="ECO:0000256" key="5">
    <source>
        <dbReference type="ARBA" id="ARBA00024361"/>
    </source>
</evidence>
<reference evidence="6" key="1">
    <citation type="submission" date="2025-08" db="UniProtKB">
        <authorList>
            <consortium name="Ensembl"/>
        </authorList>
    </citation>
    <scope>IDENTIFICATION</scope>
</reference>
<dbReference type="InterPro" id="IPR011055">
    <property type="entry name" value="Dup_hybrid_motif"/>
</dbReference>
<keyword evidence="4" id="KW-1015">Disulfide bond</keyword>
<name>S4R7K4_PETMA</name>
<proteinExistence type="inferred from homology"/>
<dbReference type="Ensembl" id="ENSPMAT00000001189.1">
    <property type="protein sequence ID" value="ENSPMAP00000001184.1"/>
    <property type="gene ID" value="ENSPMAG00000001059.1"/>
</dbReference>
<comment type="similarity">
    <text evidence="5">Belongs to the LECT2/MIM-1 family.</text>
</comment>
<dbReference type="AlphaFoldDB" id="S4R7K4"/>
<keyword evidence="2" id="KW-0732">Signal</keyword>
<evidence type="ECO:0000313" key="6">
    <source>
        <dbReference type="Ensembl" id="ENSPMAP00000001184.1"/>
    </source>
</evidence>
<dbReference type="PANTHER" id="PTHR11329">
    <property type="entry name" value="LEUKOCYTE CELL-DERIVED CHEMOTAXIN 2"/>
    <property type="match status" value="1"/>
</dbReference>
<organism evidence="6">
    <name type="scientific">Petromyzon marinus</name>
    <name type="common">Sea lamprey</name>
    <dbReference type="NCBI Taxonomy" id="7757"/>
    <lineage>
        <taxon>Eukaryota</taxon>
        <taxon>Metazoa</taxon>
        <taxon>Chordata</taxon>
        <taxon>Craniata</taxon>
        <taxon>Vertebrata</taxon>
        <taxon>Cyclostomata</taxon>
        <taxon>Hyperoartia</taxon>
        <taxon>Petromyzontiformes</taxon>
        <taxon>Petromyzontidae</taxon>
        <taxon>Petromyzon</taxon>
    </lineage>
</organism>
<dbReference type="OMA" id="MCDSHGC"/>
<sequence>AKATTLLLAESSGNWATICAGQSSNRVRGCDSQGCGHYGAPRHRGDRQHMGADVVCNDGSVVYSPFTGTLQGQAKPYGDGSAIDDGVKLSGSGYCVLMFYLRPDSYTGSVSSGQRIGYLLNMQSVYPGITSHVHVQMCDKSDPTPFL</sequence>
<evidence type="ECO:0000256" key="3">
    <source>
        <dbReference type="ARBA" id="ARBA00022833"/>
    </source>
</evidence>
<keyword evidence="1" id="KW-0479">Metal-binding</keyword>
<dbReference type="HOGENOM" id="CLU_144880_0_0_1"/>
<reference evidence="6" key="2">
    <citation type="submission" date="2025-09" db="UniProtKB">
        <authorList>
            <consortium name="Ensembl"/>
        </authorList>
    </citation>
    <scope>IDENTIFICATION</scope>
</reference>
<accession>S4R7K4</accession>
<dbReference type="GO" id="GO:0046872">
    <property type="term" value="F:metal ion binding"/>
    <property type="evidence" value="ECO:0007669"/>
    <property type="project" value="UniProtKB-KW"/>
</dbReference>
<dbReference type="Gene3D" id="2.70.70.10">
    <property type="entry name" value="Glucose Permease (Domain IIA)"/>
    <property type="match status" value="1"/>
</dbReference>
<dbReference type="GeneTree" id="ENSGT00390000015484"/>
<evidence type="ECO:0000256" key="4">
    <source>
        <dbReference type="ARBA" id="ARBA00023157"/>
    </source>
</evidence>
<evidence type="ECO:0000256" key="1">
    <source>
        <dbReference type="ARBA" id="ARBA00022723"/>
    </source>
</evidence>
<evidence type="ECO:0000256" key="2">
    <source>
        <dbReference type="ARBA" id="ARBA00022729"/>
    </source>
</evidence>